<dbReference type="InterPro" id="IPR029062">
    <property type="entry name" value="Class_I_gatase-like"/>
</dbReference>
<organism evidence="2 3">
    <name type="scientific">Pseudoduganella buxea</name>
    <dbReference type="NCBI Taxonomy" id="1949069"/>
    <lineage>
        <taxon>Bacteria</taxon>
        <taxon>Pseudomonadati</taxon>
        <taxon>Pseudomonadota</taxon>
        <taxon>Betaproteobacteria</taxon>
        <taxon>Burkholderiales</taxon>
        <taxon>Oxalobacteraceae</taxon>
        <taxon>Telluria group</taxon>
        <taxon>Pseudoduganella</taxon>
    </lineage>
</organism>
<dbReference type="InterPro" id="IPR013424">
    <property type="entry name" value="Ice-binding_C"/>
</dbReference>
<proteinExistence type="predicted"/>
<reference evidence="2 3" key="1">
    <citation type="submission" date="2019-11" db="EMBL/GenBank/DDBJ databases">
        <title>Type strains purchased from KCTC, JCM and DSMZ.</title>
        <authorList>
            <person name="Lu H."/>
        </authorList>
    </citation>
    <scope>NUCLEOTIDE SEQUENCE [LARGE SCALE GENOMIC DNA]</scope>
    <source>
        <strain evidence="2 3">KCTC 52429</strain>
    </source>
</reference>
<sequence>MPGFFVGACLWRPPYNTGPAEQYQEIVVSKSLFPAMNNDILWESSTRRPFMTHLIRKLAAVAVLVASAATQASTVGIGQSAWYSPVLANTLTAQGNTVSAVNWYNDNVLAGYDVFIQDGNGYFDADALDRFVFGGGTLIALPWSFTQRAYSANTSVFGSRAGVAVYEAVPGITTLAATDWLLQGVTLPAAESHDVSREVGNTFSDMNTQVLAWEDGTALLGYRRYGAGLVVGLNVNLTSADVGPLDAAWSNRIVANAINAVPEPATWAMLVLGTGILLLCARRGGSKKFA</sequence>
<name>A0A6I3SXE7_9BURK</name>
<evidence type="ECO:0000313" key="3">
    <source>
        <dbReference type="Proteomes" id="UP000430634"/>
    </source>
</evidence>
<dbReference type="AlphaFoldDB" id="A0A6I3SXE7"/>
<dbReference type="EMBL" id="WNKZ01000038">
    <property type="protein sequence ID" value="MTV53908.1"/>
    <property type="molecule type" value="Genomic_DNA"/>
</dbReference>
<dbReference type="NCBIfam" id="TIGR02595">
    <property type="entry name" value="PEP_CTERM"/>
    <property type="match status" value="1"/>
</dbReference>
<comment type="caution">
    <text evidence="2">The sequence shown here is derived from an EMBL/GenBank/DDBJ whole genome shotgun (WGS) entry which is preliminary data.</text>
</comment>
<protein>
    <submittedName>
        <fullName evidence="2">PEP-CTERM sorting domain-containing protein</fullName>
    </submittedName>
</protein>
<dbReference type="OrthoDB" id="8756412at2"/>
<gene>
    <name evidence="2" type="ORF">GM672_14345</name>
</gene>
<dbReference type="Proteomes" id="UP000430634">
    <property type="component" value="Unassembled WGS sequence"/>
</dbReference>
<dbReference type="SUPFAM" id="SSF52317">
    <property type="entry name" value="Class I glutamine amidotransferase-like"/>
    <property type="match status" value="1"/>
</dbReference>
<dbReference type="Pfam" id="PF07589">
    <property type="entry name" value="PEP-CTERM"/>
    <property type="match status" value="1"/>
</dbReference>
<feature type="domain" description="Ice-binding protein C-terminal" evidence="1">
    <location>
        <begin position="260"/>
        <end position="283"/>
    </location>
</feature>
<evidence type="ECO:0000259" key="1">
    <source>
        <dbReference type="Pfam" id="PF07589"/>
    </source>
</evidence>
<accession>A0A6I3SXE7</accession>
<evidence type="ECO:0000313" key="2">
    <source>
        <dbReference type="EMBL" id="MTV53908.1"/>
    </source>
</evidence>